<sequence>MSASDWPELLTDPGAVTDLFAAAPDLADCGLFYLHVDDRETGVVTLGFELDRLPDHPLPEWTEKGLNAFEMFLSFTGVSDLRIDGWTFAPKDVVALERDPDGGMRVRISGPGECVAFGARAAGLVKAKAYLASRGE</sequence>
<gene>
    <name evidence="1" type="ORF">ACIGXA_05775</name>
</gene>
<comment type="caution">
    <text evidence="1">The sequence shown here is derived from an EMBL/GenBank/DDBJ whole genome shotgun (WGS) entry which is preliminary data.</text>
</comment>
<proteinExistence type="predicted"/>
<evidence type="ECO:0000313" key="2">
    <source>
        <dbReference type="Proteomes" id="UP001614394"/>
    </source>
</evidence>
<accession>A0ABW8C0R3</accession>
<reference evidence="1 2" key="1">
    <citation type="submission" date="2024-10" db="EMBL/GenBank/DDBJ databases">
        <title>The Natural Products Discovery Center: Release of the First 8490 Sequenced Strains for Exploring Actinobacteria Biosynthetic Diversity.</title>
        <authorList>
            <person name="Kalkreuter E."/>
            <person name="Kautsar S.A."/>
            <person name="Yang D."/>
            <person name="Bader C.D."/>
            <person name="Teijaro C.N."/>
            <person name="Fluegel L."/>
            <person name="Davis C.M."/>
            <person name="Simpson J.R."/>
            <person name="Lauterbach L."/>
            <person name="Steele A.D."/>
            <person name="Gui C."/>
            <person name="Meng S."/>
            <person name="Li G."/>
            <person name="Viehrig K."/>
            <person name="Ye F."/>
            <person name="Su P."/>
            <person name="Kiefer A.F."/>
            <person name="Nichols A."/>
            <person name="Cepeda A.J."/>
            <person name="Yan W."/>
            <person name="Fan B."/>
            <person name="Jiang Y."/>
            <person name="Adhikari A."/>
            <person name="Zheng C.-J."/>
            <person name="Schuster L."/>
            <person name="Cowan T.M."/>
            <person name="Smanski M.J."/>
            <person name="Chevrette M.G."/>
            <person name="De Carvalho L.P.S."/>
            <person name="Shen B."/>
        </authorList>
    </citation>
    <scope>NUCLEOTIDE SEQUENCE [LARGE SCALE GENOMIC DNA]</scope>
    <source>
        <strain evidence="1 2">NPDC053399</strain>
    </source>
</reference>
<dbReference type="Pfam" id="PF15594">
    <property type="entry name" value="Imm50"/>
    <property type="match status" value="1"/>
</dbReference>
<keyword evidence="2" id="KW-1185">Reference proteome</keyword>
<name>A0ABW8C0R3_9ACTN</name>
<dbReference type="RefSeq" id="WP_399644694.1">
    <property type="nucleotide sequence ID" value="NZ_JBITYG010000001.1"/>
</dbReference>
<dbReference type="InterPro" id="IPR028957">
    <property type="entry name" value="Imm50"/>
</dbReference>
<protein>
    <submittedName>
        <fullName evidence="1">Imm50 family immunity protein</fullName>
    </submittedName>
</protein>
<organism evidence="1 2">
    <name type="scientific">Streptomyces fildesensis</name>
    <dbReference type="NCBI Taxonomy" id="375757"/>
    <lineage>
        <taxon>Bacteria</taxon>
        <taxon>Bacillati</taxon>
        <taxon>Actinomycetota</taxon>
        <taxon>Actinomycetes</taxon>
        <taxon>Kitasatosporales</taxon>
        <taxon>Streptomycetaceae</taxon>
        <taxon>Streptomyces</taxon>
    </lineage>
</organism>
<evidence type="ECO:0000313" key="1">
    <source>
        <dbReference type="EMBL" id="MFI9100012.1"/>
    </source>
</evidence>
<dbReference type="Proteomes" id="UP001614394">
    <property type="component" value="Unassembled WGS sequence"/>
</dbReference>
<dbReference type="EMBL" id="JBITYG010000001">
    <property type="protein sequence ID" value="MFI9100012.1"/>
    <property type="molecule type" value="Genomic_DNA"/>
</dbReference>